<reference evidence="1" key="1">
    <citation type="submission" date="2022-08" db="EMBL/GenBank/DDBJ databases">
        <title>Genome Sequence of Lecanicillium fungicola.</title>
        <authorList>
            <person name="Buettner E."/>
        </authorList>
    </citation>
    <scope>NUCLEOTIDE SEQUENCE</scope>
    <source>
        <strain evidence="1">Babe33</strain>
    </source>
</reference>
<dbReference type="EMBL" id="JANJQO010000355">
    <property type="protein sequence ID" value="KAJ2978662.1"/>
    <property type="molecule type" value="Genomic_DNA"/>
</dbReference>
<accession>A0ACC1NIC0</accession>
<evidence type="ECO:0000313" key="1">
    <source>
        <dbReference type="EMBL" id="KAJ2978662.1"/>
    </source>
</evidence>
<comment type="caution">
    <text evidence="1">The sequence shown here is derived from an EMBL/GenBank/DDBJ whole genome shotgun (WGS) entry which is preliminary data.</text>
</comment>
<name>A0ACC1NIC0_9HYPO</name>
<protein>
    <submittedName>
        <fullName evidence="1">Uncharacterized protein</fullName>
    </submittedName>
</protein>
<gene>
    <name evidence="1" type="ORF">NQ176_g3689</name>
</gene>
<dbReference type="Proteomes" id="UP001143910">
    <property type="component" value="Unassembled WGS sequence"/>
</dbReference>
<keyword evidence="2" id="KW-1185">Reference proteome</keyword>
<organism evidence="1 2">
    <name type="scientific">Zarea fungicola</name>
    <dbReference type="NCBI Taxonomy" id="93591"/>
    <lineage>
        <taxon>Eukaryota</taxon>
        <taxon>Fungi</taxon>
        <taxon>Dikarya</taxon>
        <taxon>Ascomycota</taxon>
        <taxon>Pezizomycotina</taxon>
        <taxon>Sordariomycetes</taxon>
        <taxon>Hypocreomycetidae</taxon>
        <taxon>Hypocreales</taxon>
        <taxon>Cordycipitaceae</taxon>
        <taxon>Zarea</taxon>
    </lineage>
</organism>
<sequence length="100" mass="11167">MPVATAKVGQVVVAQAENWEVVEGNIYFPPSSVKKDMLQPSSHSTYCPWKGQASYNDVVADGKTLTNVVWHYQTPSDKAKHIQNYYAFYNGKGVDVEVEE</sequence>
<evidence type="ECO:0000313" key="2">
    <source>
        <dbReference type="Proteomes" id="UP001143910"/>
    </source>
</evidence>
<proteinExistence type="predicted"/>